<dbReference type="Proteomes" id="UP001162060">
    <property type="component" value="Unassembled WGS sequence"/>
</dbReference>
<evidence type="ECO:0000313" key="3">
    <source>
        <dbReference type="Proteomes" id="UP001162060"/>
    </source>
</evidence>
<reference evidence="2" key="1">
    <citation type="submission" date="2024-01" db="EMBL/GenBank/DDBJ databases">
        <authorList>
            <person name="Webb A."/>
        </authorList>
    </citation>
    <scope>NUCLEOTIDE SEQUENCE</scope>
    <source>
        <strain evidence="2">Pm1</strain>
    </source>
</reference>
<proteinExistence type="predicted"/>
<dbReference type="EMBL" id="CAKLBY020000261">
    <property type="protein sequence ID" value="CAK7941041.1"/>
    <property type="molecule type" value="Genomic_DNA"/>
</dbReference>
<organism evidence="2 3">
    <name type="scientific">Peronospora matthiolae</name>
    <dbReference type="NCBI Taxonomy" id="2874970"/>
    <lineage>
        <taxon>Eukaryota</taxon>
        <taxon>Sar</taxon>
        <taxon>Stramenopiles</taxon>
        <taxon>Oomycota</taxon>
        <taxon>Peronosporomycetes</taxon>
        <taxon>Peronosporales</taxon>
        <taxon>Peronosporaceae</taxon>
        <taxon>Peronospora</taxon>
    </lineage>
</organism>
<comment type="caution">
    <text evidence="2">The sequence shown here is derived from an EMBL/GenBank/DDBJ whole genome shotgun (WGS) entry which is preliminary data.</text>
</comment>
<evidence type="ECO:0000256" key="1">
    <source>
        <dbReference type="SAM" id="MobiDB-lite"/>
    </source>
</evidence>
<dbReference type="AlphaFoldDB" id="A0AAV1V3E3"/>
<evidence type="ECO:0000313" key="2">
    <source>
        <dbReference type="EMBL" id="CAK7941041.1"/>
    </source>
</evidence>
<feature type="region of interest" description="Disordered" evidence="1">
    <location>
        <begin position="13"/>
        <end position="34"/>
    </location>
</feature>
<protein>
    <submittedName>
        <fullName evidence="2">Uncharacterized protein</fullName>
    </submittedName>
</protein>
<gene>
    <name evidence="2" type="ORF">PM001_LOCUS26191</name>
</gene>
<accession>A0AAV1V3E3</accession>
<sequence length="70" mass="8125">MDLWMHRMEASQARMDEDERMRGTQESELYRSNNGAELAGKLHYSSLELMALHDRHFSSKRGAQQNGSKI</sequence>
<name>A0AAV1V3E3_9STRA</name>
<feature type="compositionally biased region" description="Basic and acidic residues" evidence="1">
    <location>
        <begin position="13"/>
        <end position="29"/>
    </location>
</feature>